<dbReference type="EMBL" id="OX465085">
    <property type="protein sequence ID" value="CAI9301956.1"/>
    <property type="molecule type" value="Genomic_DNA"/>
</dbReference>
<gene>
    <name evidence="2" type="ORF">LSALG_LOCUS40473</name>
</gene>
<organism evidence="2 3">
    <name type="scientific">Lactuca saligna</name>
    <name type="common">Willowleaf lettuce</name>
    <dbReference type="NCBI Taxonomy" id="75948"/>
    <lineage>
        <taxon>Eukaryota</taxon>
        <taxon>Viridiplantae</taxon>
        <taxon>Streptophyta</taxon>
        <taxon>Embryophyta</taxon>
        <taxon>Tracheophyta</taxon>
        <taxon>Spermatophyta</taxon>
        <taxon>Magnoliopsida</taxon>
        <taxon>eudicotyledons</taxon>
        <taxon>Gunneridae</taxon>
        <taxon>Pentapetalae</taxon>
        <taxon>asterids</taxon>
        <taxon>campanulids</taxon>
        <taxon>Asterales</taxon>
        <taxon>Asteraceae</taxon>
        <taxon>Cichorioideae</taxon>
        <taxon>Cichorieae</taxon>
        <taxon>Lactucinae</taxon>
        <taxon>Lactuca</taxon>
    </lineage>
</organism>
<reference evidence="2" key="1">
    <citation type="submission" date="2023-04" db="EMBL/GenBank/DDBJ databases">
        <authorList>
            <person name="Vijverberg K."/>
            <person name="Xiong W."/>
            <person name="Schranz E."/>
        </authorList>
    </citation>
    <scope>NUCLEOTIDE SEQUENCE</scope>
</reference>
<evidence type="ECO:0000256" key="1">
    <source>
        <dbReference type="SAM" id="MobiDB-lite"/>
    </source>
</evidence>
<sequence length="211" mass="24262">MHQPIPSLFSSQSNKRETNVPDYAYDDDDNVMVSFAEIQFHPEEDNIPNHMLMSGKQFKILNNKLNSLLQIQADTGGRHSKWTYNNIQHEITKFRDVAKEHHILFVEEVQKSSWKVYVVVETIKKLAEYNNSFTTKVDVKNEFDSKVLLKLDEVLGNLKESMSKLDLSQQSTISMESISKMISSLEKSLKINLALILQLMSFLPTNCPPVK</sequence>
<dbReference type="Proteomes" id="UP001177003">
    <property type="component" value="Chromosome 9"/>
</dbReference>
<feature type="region of interest" description="Disordered" evidence="1">
    <location>
        <begin position="1"/>
        <end position="22"/>
    </location>
</feature>
<dbReference type="AlphaFoldDB" id="A0AA35ZZX0"/>
<accession>A0AA35ZZX0</accession>
<evidence type="ECO:0000313" key="2">
    <source>
        <dbReference type="EMBL" id="CAI9301956.1"/>
    </source>
</evidence>
<evidence type="ECO:0000313" key="3">
    <source>
        <dbReference type="Proteomes" id="UP001177003"/>
    </source>
</evidence>
<name>A0AA35ZZX0_LACSI</name>
<keyword evidence="3" id="KW-1185">Reference proteome</keyword>
<proteinExistence type="predicted"/>
<protein>
    <submittedName>
        <fullName evidence="2">Uncharacterized protein</fullName>
    </submittedName>
</protein>